<evidence type="ECO:0000256" key="4">
    <source>
        <dbReference type="SAM" id="Phobius"/>
    </source>
</evidence>
<evidence type="ECO:0000313" key="7">
    <source>
        <dbReference type="EMBL" id="RYU09772.1"/>
    </source>
</evidence>
<dbReference type="Gene3D" id="3.30.565.10">
    <property type="entry name" value="Histidine kinase-like ATPase, C-terminal domain"/>
    <property type="match status" value="1"/>
</dbReference>
<evidence type="ECO:0000259" key="6">
    <source>
        <dbReference type="Pfam" id="PF19354"/>
    </source>
</evidence>
<evidence type="ECO:0000256" key="2">
    <source>
        <dbReference type="ARBA" id="ARBA00022777"/>
    </source>
</evidence>
<name>A0A4Q5IV04_9ACTN</name>
<dbReference type="EMBL" id="SDPU01000035">
    <property type="protein sequence ID" value="RYU09772.1"/>
    <property type="molecule type" value="Genomic_DNA"/>
</dbReference>
<feature type="domain" description="DUF5931" evidence="6">
    <location>
        <begin position="22"/>
        <end position="185"/>
    </location>
</feature>
<dbReference type="GO" id="GO:0000160">
    <property type="term" value="P:phosphorelay signal transduction system"/>
    <property type="evidence" value="ECO:0007669"/>
    <property type="project" value="UniProtKB-KW"/>
</dbReference>
<comment type="caution">
    <text evidence="7">The sequence shown here is derived from an EMBL/GenBank/DDBJ whole genome shotgun (WGS) entry which is preliminary data.</text>
</comment>
<dbReference type="GO" id="GO:0016301">
    <property type="term" value="F:kinase activity"/>
    <property type="evidence" value="ECO:0007669"/>
    <property type="project" value="UniProtKB-KW"/>
</dbReference>
<feature type="transmembrane region" description="Helical" evidence="4">
    <location>
        <begin position="26"/>
        <end position="44"/>
    </location>
</feature>
<dbReference type="Pfam" id="PF02518">
    <property type="entry name" value="HATPase_c"/>
    <property type="match status" value="1"/>
</dbReference>
<dbReference type="InterPro" id="IPR003594">
    <property type="entry name" value="HATPase_dom"/>
</dbReference>
<keyword evidence="2 7" id="KW-0418">Kinase</keyword>
<dbReference type="PANTHER" id="PTHR24421:SF61">
    <property type="entry name" value="OXYGEN SENSOR HISTIDINE KINASE NREB"/>
    <property type="match status" value="1"/>
</dbReference>
<feature type="transmembrane region" description="Helical" evidence="4">
    <location>
        <begin position="159"/>
        <end position="179"/>
    </location>
</feature>
<evidence type="ECO:0000256" key="1">
    <source>
        <dbReference type="ARBA" id="ARBA00022679"/>
    </source>
</evidence>
<keyword evidence="1" id="KW-0808">Transferase</keyword>
<keyword evidence="4" id="KW-0812">Transmembrane</keyword>
<keyword evidence="3" id="KW-0902">Two-component regulatory system</keyword>
<evidence type="ECO:0000259" key="5">
    <source>
        <dbReference type="Pfam" id="PF02518"/>
    </source>
</evidence>
<dbReference type="SUPFAM" id="SSF55874">
    <property type="entry name" value="ATPase domain of HSP90 chaperone/DNA topoisomerase II/histidine kinase"/>
    <property type="match status" value="1"/>
</dbReference>
<dbReference type="Proteomes" id="UP000291189">
    <property type="component" value="Unassembled WGS sequence"/>
</dbReference>
<sequence>MPGRVPATGWGWGPGGSPSDQVGTSLFRALAILRVVVLVYSLAVTLSRWDDLARPGLGAFVLGGMVLWTGFVTWAYDEPRRRTTALLVADVVVSCLALLSTPLVQGAEMMQGPNASTVPSFWVMACVLAWAAQRGWLAGVLAAAVVSACDLSIRTTMTAANWGNIFLLLLGAGMVGYSATLVREATEARARAERLAATMEERARLARVVHDGVLQVLSLVQRRGSELGGEAADLGRLAGEQEVALRALVQGTAARAAHDEPVATDLMEALAPYATRAVTVSGPGGPVELPGGMVAELVSVVRACLDNVANHVGPDAPAWVLVEDLGGSVVVTVRDEGPGIPAGRLETAQQEGRLGVSESVKGRVADLGGTAVLVTGPGQGTEWELTVPRP</sequence>
<dbReference type="InterPro" id="IPR050482">
    <property type="entry name" value="Sensor_HK_TwoCompSys"/>
</dbReference>
<dbReference type="PANTHER" id="PTHR24421">
    <property type="entry name" value="NITRATE/NITRITE SENSOR PROTEIN NARX-RELATED"/>
    <property type="match status" value="1"/>
</dbReference>
<evidence type="ECO:0000256" key="3">
    <source>
        <dbReference type="ARBA" id="ARBA00023012"/>
    </source>
</evidence>
<feature type="transmembrane region" description="Helical" evidence="4">
    <location>
        <begin position="56"/>
        <end position="76"/>
    </location>
</feature>
<dbReference type="NCBIfam" id="NF047322">
    <property type="entry name" value="HK_morpho_MacS"/>
    <property type="match status" value="1"/>
</dbReference>
<feature type="transmembrane region" description="Helical" evidence="4">
    <location>
        <begin position="83"/>
        <end position="101"/>
    </location>
</feature>
<proteinExistence type="predicted"/>
<feature type="domain" description="Histidine kinase/HSP90-like ATPase" evidence="5">
    <location>
        <begin position="296"/>
        <end position="389"/>
    </location>
</feature>
<feature type="transmembrane region" description="Helical" evidence="4">
    <location>
        <begin position="121"/>
        <end position="147"/>
    </location>
</feature>
<protein>
    <submittedName>
        <fullName evidence="7">Histidine kinase</fullName>
    </submittedName>
</protein>
<dbReference type="AlphaFoldDB" id="A0A4Q5IV04"/>
<dbReference type="InterPro" id="IPR036890">
    <property type="entry name" value="HATPase_C_sf"/>
</dbReference>
<dbReference type="OrthoDB" id="5181554at2"/>
<keyword evidence="8" id="KW-1185">Reference proteome</keyword>
<gene>
    <name evidence="7" type="ORF">ETU37_21625</name>
</gene>
<dbReference type="Pfam" id="PF19354">
    <property type="entry name" value="DUF5931"/>
    <property type="match status" value="1"/>
</dbReference>
<reference evidence="7 8" key="1">
    <citation type="submission" date="2019-01" db="EMBL/GenBank/DDBJ databases">
        <title>Nocardioides guangzhouensis sp. nov., an actinobacterium isolated from soil.</title>
        <authorList>
            <person name="Fu Y."/>
            <person name="Cai Y."/>
            <person name="Lin Z."/>
            <person name="Chen P."/>
        </authorList>
    </citation>
    <scope>NUCLEOTIDE SEQUENCE [LARGE SCALE GENOMIC DNA]</scope>
    <source>
        <strain evidence="7 8">NBRC 105384</strain>
    </source>
</reference>
<organism evidence="7 8">
    <name type="scientific">Nocardioides iriomotensis</name>
    <dbReference type="NCBI Taxonomy" id="715784"/>
    <lineage>
        <taxon>Bacteria</taxon>
        <taxon>Bacillati</taxon>
        <taxon>Actinomycetota</taxon>
        <taxon>Actinomycetes</taxon>
        <taxon>Propionibacteriales</taxon>
        <taxon>Nocardioidaceae</taxon>
        <taxon>Nocardioides</taxon>
    </lineage>
</organism>
<keyword evidence="4" id="KW-1133">Transmembrane helix</keyword>
<dbReference type="InterPro" id="IPR045975">
    <property type="entry name" value="DUF5931"/>
</dbReference>
<evidence type="ECO:0000313" key="8">
    <source>
        <dbReference type="Proteomes" id="UP000291189"/>
    </source>
</evidence>
<accession>A0A4Q5IV04</accession>
<keyword evidence="4" id="KW-0472">Membrane</keyword>